<dbReference type="InterPro" id="IPR016181">
    <property type="entry name" value="Acyl_CoA_acyltransferase"/>
</dbReference>
<dbReference type="Proteomes" id="UP000765509">
    <property type="component" value="Unassembled WGS sequence"/>
</dbReference>
<evidence type="ECO:0000256" key="1">
    <source>
        <dbReference type="ARBA" id="ARBA00004496"/>
    </source>
</evidence>
<evidence type="ECO:0000313" key="7">
    <source>
        <dbReference type="Proteomes" id="UP000765509"/>
    </source>
</evidence>
<comment type="caution">
    <text evidence="6">The sequence shown here is derived from an EMBL/GenBank/DDBJ whole genome shotgun (WGS) entry which is preliminary data.</text>
</comment>
<accession>A0A9Q3FBQ9</accession>
<dbReference type="Gene3D" id="3.40.630.30">
    <property type="match status" value="1"/>
</dbReference>
<reference evidence="6" key="1">
    <citation type="submission" date="2021-03" db="EMBL/GenBank/DDBJ databases">
        <title>Draft genome sequence of rust myrtle Austropuccinia psidii MF-1, a brazilian biotype.</title>
        <authorList>
            <person name="Quecine M.C."/>
            <person name="Pachon D.M.R."/>
            <person name="Bonatelli M.L."/>
            <person name="Correr F.H."/>
            <person name="Franceschini L.M."/>
            <person name="Leite T.F."/>
            <person name="Margarido G.R.A."/>
            <person name="Almeida C.A."/>
            <person name="Ferrarezi J.A."/>
            <person name="Labate C.A."/>
        </authorList>
    </citation>
    <scope>NUCLEOTIDE SEQUENCE</scope>
    <source>
        <strain evidence="6">MF-1</strain>
    </source>
</reference>
<feature type="domain" description="Acyltransferase MbtK/IucB-like conserved" evidence="5">
    <location>
        <begin position="189"/>
        <end position="232"/>
    </location>
</feature>
<dbReference type="SUPFAM" id="SSF55729">
    <property type="entry name" value="Acyl-CoA N-acyltransferases (Nat)"/>
    <property type="match status" value="1"/>
</dbReference>
<protein>
    <recommendedName>
        <fullName evidence="5">Acyltransferase MbtK/IucB-like conserved domain-containing protein</fullName>
    </recommendedName>
</protein>
<dbReference type="OrthoDB" id="4250781at2759"/>
<dbReference type="GO" id="GO:0019290">
    <property type="term" value="P:siderophore biosynthetic process"/>
    <property type="evidence" value="ECO:0007669"/>
    <property type="project" value="InterPro"/>
</dbReference>
<evidence type="ECO:0000256" key="3">
    <source>
        <dbReference type="ARBA" id="ARBA00022490"/>
    </source>
</evidence>
<evidence type="ECO:0000256" key="2">
    <source>
        <dbReference type="ARBA" id="ARBA00009893"/>
    </source>
</evidence>
<comment type="subcellular location">
    <subcellularLocation>
        <location evidence="1">Cytoplasm</location>
    </subcellularLocation>
</comment>
<evidence type="ECO:0000259" key="5">
    <source>
        <dbReference type="SMART" id="SM01006"/>
    </source>
</evidence>
<dbReference type="GO" id="GO:0005737">
    <property type="term" value="C:cytoplasm"/>
    <property type="evidence" value="ECO:0007669"/>
    <property type="project" value="UniProtKB-SubCell"/>
</dbReference>
<evidence type="ECO:0000313" key="6">
    <source>
        <dbReference type="EMBL" id="MBW0534036.1"/>
    </source>
</evidence>
<dbReference type="SMART" id="SM01006">
    <property type="entry name" value="AlcB"/>
    <property type="match status" value="1"/>
</dbReference>
<dbReference type="PANTHER" id="PTHR31438">
    <property type="entry name" value="LYSINE N-ACYLTRANSFERASE C17G9.06C-RELATED"/>
    <property type="match status" value="1"/>
</dbReference>
<sequence>MAVLVPRLRPPTFSNPPELVTRLSLGQEELNPSYEGPGPLEVVVSIKEDKHNLEKRGASELACAVWYALWDVVGASDYKEYAEISVTLVMTTQSLMKDIWDELGVEVSGNVAKITRAWWYQRHPIFGYPNLSDSTLQMWSAKQRPFSAGPLSTTCRLPQDQYPAPPETLYERYIDHLDSYFCLSIFGKLAQDIELLHSWLNDPRVDEFWADSGTKEFHVQWLKDRYEDHHVLPILGSYRGTQHGDKTAIEPFAYYEIYWAADDKVAKYYDVEKYDRGIHMLVGSSQHRGPHRVRSWLPSLAHYIFSEEPQTRRIISEPNVRNNKMITYLECFGFERKKDVDMGHKHAAIMVLERDKRRLKNIQACRRRALHVEHSTTDSEEATQQHANLLQLSGPLSRCRVRSQKFEQFPLQSSLYSLQSRRR</sequence>
<dbReference type="InterPro" id="IPR019432">
    <property type="entry name" value="Acyltransferase_MbtK/IucB-like"/>
</dbReference>
<dbReference type="GO" id="GO:0016410">
    <property type="term" value="F:N-acyltransferase activity"/>
    <property type="evidence" value="ECO:0007669"/>
    <property type="project" value="TreeGrafter"/>
</dbReference>
<dbReference type="PANTHER" id="PTHR31438:SF1">
    <property type="entry name" value="LYSINE N-ACYLTRANSFERASE C17G9.06C-RELATED"/>
    <property type="match status" value="1"/>
</dbReference>
<dbReference type="AlphaFoldDB" id="A0A9Q3FBQ9"/>
<proteinExistence type="inferred from homology"/>
<comment type="similarity">
    <text evidence="2">Belongs to the lysine N-acyltransferase MbtK family.</text>
</comment>
<dbReference type="FunFam" id="3.40.630.30:FF:000256">
    <property type="entry name" value="Putative lysine N-acyltransferase C17G9.06c"/>
    <property type="match status" value="1"/>
</dbReference>
<gene>
    <name evidence="6" type="ORF">O181_073751</name>
</gene>
<keyword evidence="4" id="KW-0808">Transferase</keyword>
<evidence type="ECO:0000256" key="4">
    <source>
        <dbReference type="ARBA" id="ARBA00022679"/>
    </source>
</evidence>
<dbReference type="EMBL" id="AVOT02039050">
    <property type="protein sequence ID" value="MBW0534036.1"/>
    <property type="molecule type" value="Genomic_DNA"/>
</dbReference>
<keyword evidence="3" id="KW-0963">Cytoplasm</keyword>
<name>A0A9Q3FBQ9_9BASI</name>
<keyword evidence="7" id="KW-1185">Reference proteome</keyword>
<organism evidence="6 7">
    <name type="scientific">Austropuccinia psidii MF-1</name>
    <dbReference type="NCBI Taxonomy" id="1389203"/>
    <lineage>
        <taxon>Eukaryota</taxon>
        <taxon>Fungi</taxon>
        <taxon>Dikarya</taxon>
        <taxon>Basidiomycota</taxon>
        <taxon>Pucciniomycotina</taxon>
        <taxon>Pucciniomycetes</taxon>
        <taxon>Pucciniales</taxon>
        <taxon>Sphaerophragmiaceae</taxon>
        <taxon>Austropuccinia</taxon>
    </lineage>
</organism>
<dbReference type="Pfam" id="PF13523">
    <property type="entry name" value="Acetyltransf_8"/>
    <property type="match status" value="1"/>
</dbReference>